<dbReference type="AlphaFoldDB" id="M4ZUU5"/>
<dbReference type="HOGENOM" id="CLU_147210_0_0_5"/>
<dbReference type="PATRIC" id="fig|1245469.3.peg.4176"/>
<proteinExistence type="predicted"/>
<protein>
    <submittedName>
        <fullName evidence="2">Uncharacterized protein</fullName>
    </submittedName>
</protein>
<evidence type="ECO:0000313" key="3">
    <source>
        <dbReference type="Proteomes" id="UP000011841"/>
    </source>
</evidence>
<evidence type="ECO:0000313" key="2">
    <source>
        <dbReference type="EMBL" id="BAM90070.1"/>
    </source>
</evidence>
<organism evidence="2 3">
    <name type="scientific">Bradyrhizobium oligotrophicum S58</name>
    <dbReference type="NCBI Taxonomy" id="1245469"/>
    <lineage>
        <taxon>Bacteria</taxon>
        <taxon>Pseudomonadati</taxon>
        <taxon>Pseudomonadota</taxon>
        <taxon>Alphaproteobacteria</taxon>
        <taxon>Hyphomicrobiales</taxon>
        <taxon>Nitrobacteraceae</taxon>
        <taxon>Bradyrhizobium</taxon>
    </lineage>
</organism>
<dbReference type="GeneID" id="301817889"/>
<sequence length="148" mass="16007">MAYTMIAEREQQKIRKQRESALIVIANAQVMEAEGWQVVITDEDGNSLPLAEFEASLSQKFSSWYKAKSRPVVPTTIPGPNLFSEPANDDAGPEDVIAAELAAEQVETAAAEVQQIAEDDFETAETANAVPAEKAEREDIALDAEVAG</sequence>
<evidence type="ECO:0000256" key="1">
    <source>
        <dbReference type="SAM" id="MobiDB-lite"/>
    </source>
</evidence>
<dbReference type="KEGG" id="aol:S58_40840"/>
<gene>
    <name evidence="2" type="ORF">S58_40840</name>
</gene>
<dbReference type="EMBL" id="AP012603">
    <property type="protein sequence ID" value="BAM90070.1"/>
    <property type="molecule type" value="Genomic_DNA"/>
</dbReference>
<name>M4ZUU5_9BRAD</name>
<dbReference type="eggNOG" id="ENOG50319Z5">
    <property type="taxonomic scope" value="Bacteria"/>
</dbReference>
<reference evidence="2 3" key="1">
    <citation type="journal article" date="2013" name="Appl. Environ. Microbiol.">
        <title>Genome analysis suggests that the soil oligotrophic bacterium Agromonas oligotrophica (Bradyrhizobium oligotrophicum) is a nitrogen-fixing symbiont of Aeschynomene indica.</title>
        <authorList>
            <person name="Okubo T."/>
            <person name="Fukushima S."/>
            <person name="Itakura M."/>
            <person name="Oshima K."/>
            <person name="Longtonglang A."/>
            <person name="Teaumroong N."/>
            <person name="Mitsui H."/>
            <person name="Hattori M."/>
            <person name="Hattori R."/>
            <person name="Hattori T."/>
            <person name="Minamisawa K."/>
        </authorList>
    </citation>
    <scope>NUCLEOTIDE SEQUENCE [LARGE SCALE GENOMIC DNA]</scope>
    <source>
        <strain evidence="2 3">S58</strain>
    </source>
</reference>
<dbReference type="OrthoDB" id="8243778at2"/>
<dbReference type="Proteomes" id="UP000011841">
    <property type="component" value="Chromosome"/>
</dbReference>
<dbReference type="RefSeq" id="WP_015667178.1">
    <property type="nucleotide sequence ID" value="NC_020453.1"/>
</dbReference>
<keyword evidence="3" id="KW-1185">Reference proteome</keyword>
<accession>M4ZUU5</accession>
<feature type="region of interest" description="Disordered" evidence="1">
    <location>
        <begin position="124"/>
        <end position="148"/>
    </location>
</feature>